<organism evidence="3 4">
    <name type="scientific">Bifidobacterium saguini DSM 23967</name>
    <dbReference type="NCBI Taxonomy" id="1437607"/>
    <lineage>
        <taxon>Bacteria</taxon>
        <taxon>Bacillati</taxon>
        <taxon>Actinomycetota</taxon>
        <taxon>Actinomycetes</taxon>
        <taxon>Bifidobacteriales</taxon>
        <taxon>Bifidobacteriaceae</taxon>
        <taxon>Bifidobacterium</taxon>
    </lineage>
</organism>
<feature type="transmembrane region" description="Helical" evidence="2">
    <location>
        <begin position="716"/>
        <end position="734"/>
    </location>
</feature>
<feature type="compositionally biased region" description="Acidic residues" evidence="1">
    <location>
        <begin position="231"/>
        <end position="243"/>
    </location>
</feature>
<evidence type="ECO:0000313" key="3">
    <source>
        <dbReference type="EMBL" id="KFI91749.1"/>
    </source>
</evidence>
<dbReference type="OrthoDB" id="3242630at2"/>
<dbReference type="STRING" id="1437607.BISA_1036"/>
<evidence type="ECO:0000313" key="4">
    <source>
        <dbReference type="Proteomes" id="UP000029066"/>
    </source>
</evidence>
<comment type="caution">
    <text evidence="3">The sequence shown here is derived from an EMBL/GenBank/DDBJ whole genome shotgun (WGS) entry which is preliminary data.</text>
</comment>
<feature type="compositionally biased region" description="Polar residues" evidence="1">
    <location>
        <begin position="26"/>
        <end position="36"/>
    </location>
</feature>
<accession>A0A087D899</accession>
<dbReference type="AlphaFoldDB" id="A0A087D899"/>
<feature type="region of interest" description="Disordered" evidence="1">
    <location>
        <begin position="201"/>
        <end position="252"/>
    </location>
</feature>
<dbReference type="Proteomes" id="UP000029066">
    <property type="component" value="Unassembled WGS sequence"/>
</dbReference>
<protein>
    <submittedName>
        <fullName evidence="3">Uncharacterized protein</fullName>
    </submittedName>
</protein>
<evidence type="ECO:0000256" key="2">
    <source>
        <dbReference type="SAM" id="Phobius"/>
    </source>
</evidence>
<name>A0A087D899_9BIFI</name>
<feature type="compositionally biased region" description="Low complexity" evidence="1">
    <location>
        <begin position="205"/>
        <end position="230"/>
    </location>
</feature>
<keyword evidence="2" id="KW-1133">Transmembrane helix</keyword>
<evidence type="ECO:0000256" key="1">
    <source>
        <dbReference type="SAM" id="MobiDB-lite"/>
    </source>
</evidence>
<feature type="region of interest" description="Disordered" evidence="1">
    <location>
        <begin position="1"/>
        <end position="36"/>
    </location>
</feature>
<dbReference type="InterPro" id="IPR046112">
    <property type="entry name" value="DUF6049"/>
</dbReference>
<sequence length="745" mass="78752">MLFAPTAWADTTTTTTNGATDSQTTSEASSAQNQPAETLTIAQSTPIVTASSGFHMQIVVANRSDADLPAGSLTVNTNALFTFASRSDMQAWAENGTNIPTPNNLATVDVPAITAGSTATVAIDVTADQQTLTSMRSWGPKPLNLYYVAGDTHEELHSFLTRSADGLNTAQTPAMGLTVAMPLTSSDWQTNETAITDLIEENDTSSSSSAAQASGSQSKETANSNGSSSDNDTDNDDASDDADSSVSTNSTEPLLLSTQSIAQTKAVEQAVAKHPKLQVVADPLYLQESGSKPTVAGVMQPADFDITAYAAVNNASAYTSAGVSDAQWTAKSTQTLYAVATKTTDTPNAYAWQGSADWTLDALTKARAQGYTTVIAGSSFDAEQTDTVHTGTYTVNTSAGDVTVLKEQSELGTLAHGHATSKEATAETSDAGRLARLLAQSAFYQMEQPYTTRNLLMTFTRSSSADWINQVMSALEQASWLNLTDLNTMASMDPYQVNDSVNQNADAPDTSATQSILNQLAGSRQNMTRLASSILKNSVNSSDIDTLDTQALARRDADSTASHSNNPKQWISDLLALHDSMALRALTGSEPTESHQRMADAAQNMANTLLNSVSITPSESISVFSESAKMPVTVSNNLPYAVNVQVNSITDSMQIVTSRSNTIVIPAHSEAQVAFTIRVSTSGSTTAHISLADRHGNAFGNTQDTVITSVLRISDASGFVIIGFAVLLGVVGLWRQFNRKKDPDE</sequence>
<keyword evidence="2" id="KW-0812">Transmembrane</keyword>
<gene>
    <name evidence="3" type="ORF">BISA_1036</name>
</gene>
<keyword evidence="2" id="KW-0472">Membrane</keyword>
<reference evidence="3 4" key="1">
    <citation type="submission" date="2014-03" db="EMBL/GenBank/DDBJ databases">
        <title>Genomics of Bifidobacteria.</title>
        <authorList>
            <person name="Ventura M."/>
            <person name="Milani C."/>
            <person name="Lugli G.A."/>
        </authorList>
    </citation>
    <scope>NUCLEOTIDE SEQUENCE [LARGE SCALE GENOMIC DNA]</scope>
    <source>
        <strain evidence="3 4">DSM 23967</strain>
    </source>
</reference>
<dbReference type="EMBL" id="JGZN01000013">
    <property type="protein sequence ID" value="KFI91749.1"/>
    <property type="molecule type" value="Genomic_DNA"/>
</dbReference>
<dbReference type="RefSeq" id="WP_033891506.1">
    <property type="nucleotide sequence ID" value="NZ_JDUT01000021.1"/>
</dbReference>
<feature type="compositionally biased region" description="Low complexity" evidence="1">
    <location>
        <begin position="1"/>
        <end position="25"/>
    </location>
</feature>
<proteinExistence type="predicted"/>
<dbReference type="Pfam" id="PF19516">
    <property type="entry name" value="DUF6049"/>
    <property type="match status" value="1"/>
</dbReference>